<dbReference type="RefSeq" id="WP_111256186.1">
    <property type="nucleotide sequence ID" value="NZ_POTW01000047.1"/>
</dbReference>
<evidence type="ECO:0000313" key="1">
    <source>
        <dbReference type="EMBL" id="PZF81979.1"/>
    </source>
</evidence>
<protein>
    <submittedName>
        <fullName evidence="1">Uncharacterized protein</fullName>
    </submittedName>
</protein>
<reference evidence="1 2" key="1">
    <citation type="submission" date="2018-01" db="EMBL/GenBank/DDBJ databases">
        <title>Draft genome sequence of Jiangella sp. GTF31.</title>
        <authorList>
            <person name="Sahin N."/>
            <person name="Ay H."/>
            <person name="Saygin H."/>
        </authorList>
    </citation>
    <scope>NUCLEOTIDE SEQUENCE [LARGE SCALE GENOMIC DNA]</scope>
    <source>
        <strain evidence="1 2">GTF31</strain>
    </source>
</reference>
<dbReference type="AlphaFoldDB" id="A0A2W2C188"/>
<dbReference type="EMBL" id="POTW01000047">
    <property type="protein sequence ID" value="PZF81979.1"/>
    <property type="molecule type" value="Genomic_DNA"/>
</dbReference>
<sequence length="88" mass="9609">MTTFGPPDTPGWTLVGGRSYADAVPDLPPNVWELRWQSTGESIRVTDPIYGNQRSLSVVEIDTDEGVLRFAADEVSNGVFLFALPGVR</sequence>
<organism evidence="1 2">
    <name type="scientific">Jiangella anatolica</name>
    <dbReference type="NCBI Taxonomy" id="2670374"/>
    <lineage>
        <taxon>Bacteria</taxon>
        <taxon>Bacillati</taxon>
        <taxon>Actinomycetota</taxon>
        <taxon>Actinomycetes</taxon>
        <taxon>Jiangellales</taxon>
        <taxon>Jiangellaceae</taxon>
        <taxon>Jiangella</taxon>
    </lineage>
</organism>
<evidence type="ECO:0000313" key="2">
    <source>
        <dbReference type="Proteomes" id="UP000248764"/>
    </source>
</evidence>
<proteinExistence type="predicted"/>
<gene>
    <name evidence="1" type="ORF">C1I92_18790</name>
</gene>
<comment type="caution">
    <text evidence="1">The sequence shown here is derived from an EMBL/GenBank/DDBJ whole genome shotgun (WGS) entry which is preliminary data.</text>
</comment>
<accession>A0A2W2C188</accession>
<dbReference type="Proteomes" id="UP000248764">
    <property type="component" value="Unassembled WGS sequence"/>
</dbReference>
<keyword evidence="2" id="KW-1185">Reference proteome</keyword>
<name>A0A2W2C188_9ACTN</name>